<dbReference type="PROSITE" id="PS00141">
    <property type="entry name" value="ASP_PROTEASE"/>
    <property type="match status" value="4"/>
</dbReference>
<dbReference type="PANTHER" id="PTHR47966">
    <property type="entry name" value="BETA-SITE APP-CLEAVING ENZYME, ISOFORM A-RELATED"/>
    <property type="match status" value="1"/>
</dbReference>
<keyword evidence="4 11" id="KW-0645">Protease</keyword>
<gene>
    <name evidence="13" type="ORF">A1Q2_01323</name>
</gene>
<dbReference type="InterPro" id="IPR001461">
    <property type="entry name" value="Aspartic_peptidase_A1"/>
</dbReference>
<keyword evidence="8" id="KW-1015">Disulfide bond</keyword>
<proteinExistence type="inferred from homology"/>
<evidence type="ECO:0000256" key="9">
    <source>
        <dbReference type="ARBA" id="ARBA00023180"/>
    </source>
</evidence>
<dbReference type="AlphaFoldDB" id="K1VXR2"/>
<comment type="caution">
    <text evidence="13">The sequence shown here is derived from an EMBL/GenBank/DDBJ whole genome shotgun (WGS) entry which is preliminary data.</text>
</comment>
<dbReference type="InParanoid" id="K1VXR2"/>
<comment type="similarity">
    <text evidence="2 11">Belongs to the peptidase A1 family.</text>
</comment>
<dbReference type="GO" id="GO:0004190">
    <property type="term" value="F:aspartic-type endopeptidase activity"/>
    <property type="evidence" value="ECO:0007669"/>
    <property type="project" value="UniProtKB-KW"/>
</dbReference>
<keyword evidence="6 11" id="KW-0064">Aspartyl protease</keyword>
<evidence type="ECO:0000256" key="4">
    <source>
        <dbReference type="ARBA" id="ARBA00022670"/>
    </source>
</evidence>
<dbReference type="PROSITE" id="PS51767">
    <property type="entry name" value="PEPTIDASE_A1"/>
    <property type="match status" value="2"/>
</dbReference>
<feature type="active site" evidence="10">
    <location>
        <position position="254"/>
    </location>
</feature>
<evidence type="ECO:0000256" key="1">
    <source>
        <dbReference type="ARBA" id="ARBA00004116"/>
    </source>
</evidence>
<evidence type="ECO:0000256" key="2">
    <source>
        <dbReference type="ARBA" id="ARBA00007447"/>
    </source>
</evidence>
<evidence type="ECO:0000256" key="8">
    <source>
        <dbReference type="ARBA" id="ARBA00023157"/>
    </source>
</evidence>
<evidence type="ECO:0000313" key="14">
    <source>
        <dbReference type="Proteomes" id="UP000006757"/>
    </source>
</evidence>
<evidence type="ECO:0000256" key="10">
    <source>
        <dbReference type="PIRSR" id="PIRSR601461-1"/>
    </source>
</evidence>
<evidence type="ECO:0000259" key="12">
    <source>
        <dbReference type="PROSITE" id="PS51767"/>
    </source>
</evidence>
<dbReference type="InterPro" id="IPR021109">
    <property type="entry name" value="Peptidase_aspartic_dom_sf"/>
</dbReference>
<dbReference type="PRINTS" id="PR00792">
    <property type="entry name" value="PEPSIN"/>
</dbReference>
<feature type="domain" description="Peptidase A1" evidence="12">
    <location>
        <begin position="537"/>
        <end position="824"/>
    </location>
</feature>
<dbReference type="OMA" id="STACTTH"/>
<keyword evidence="5" id="KW-0732">Signal</keyword>
<dbReference type="OrthoDB" id="771136at2759"/>
<accession>K1VXR2</accession>
<dbReference type="GO" id="GO:0006508">
    <property type="term" value="P:proteolysis"/>
    <property type="evidence" value="ECO:0007669"/>
    <property type="project" value="UniProtKB-KW"/>
</dbReference>
<reference evidence="13 14" key="1">
    <citation type="journal article" date="2012" name="Eukaryot. Cell">
        <title>Genome sequence of the Trichosporon asahii environmental strain CBS 8904.</title>
        <authorList>
            <person name="Yang R.Y."/>
            <person name="Li H.T."/>
            <person name="Zhu H."/>
            <person name="Zhou G.P."/>
            <person name="Wang M."/>
            <person name="Wang L."/>
        </authorList>
    </citation>
    <scope>NUCLEOTIDE SEQUENCE [LARGE SCALE GENOMIC DNA]</scope>
    <source>
        <strain evidence="13 14">CBS 8904</strain>
    </source>
</reference>
<keyword evidence="3" id="KW-0926">Vacuole</keyword>
<protein>
    <submittedName>
        <fullName evidence="13">Endopeptidase</fullName>
    </submittedName>
</protein>
<organism evidence="13 14">
    <name type="scientific">Trichosporon asahii var. asahii (strain CBS 8904)</name>
    <name type="common">Yeast</name>
    <dbReference type="NCBI Taxonomy" id="1220162"/>
    <lineage>
        <taxon>Eukaryota</taxon>
        <taxon>Fungi</taxon>
        <taxon>Dikarya</taxon>
        <taxon>Basidiomycota</taxon>
        <taxon>Agaricomycotina</taxon>
        <taxon>Tremellomycetes</taxon>
        <taxon>Trichosporonales</taxon>
        <taxon>Trichosporonaceae</taxon>
        <taxon>Trichosporon</taxon>
    </lineage>
</organism>
<dbReference type="PANTHER" id="PTHR47966:SF51">
    <property type="entry name" value="BETA-SITE APP-CLEAVING ENZYME, ISOFORM A-RELATED"/>
    <property type="match status" value="1"/>
</dbReference>
<dbReference type="InterPro" id="IPR033121">
    <property type="entry name" value="PEPTIDASE_A1"/>
</dbReference>
<keyword evidence="7 11" id="KW-0378">Hydrolase</keyword>
<dbReference type="HOGENOM" id="CLU_343608_0_0_1"/>
<sequence length="824" mass="90248">MVCPFARSSDRRRRAIRVDHTGRAVRLEAPLMLRLFHELKFESIWHMHELGGRTRAGTDRAVHVLEQAGCTLRMGDELIAEGSHKPSSLSSILLITDGYIPSVDTHCPYHPPPLLDINPPALLDVMKTAALIAVLAALGSVDAAVHRMKLQKRDPASLLDHDVAKEVEFLMQKHAGAFMQDTAQKVLGGFGGAGRPLRTNKGDGERLWAQMIEEENENALKGGHGVPLSNYMNAQYYAPITIGTPPQEFGVVLDTGSSNLWVPSVQCSSIACFKYDNSQSSTYKANGSEFAIRYGSGSLEGFVSEDTLEIAGLKVKDQLFAEATKEPGMAFVFGKFDGILGLGYNTISVNQIPPPFYNMIDQNLLDEKVFSFRLGSSEDDGGECIFGGYDKKWSDEKPIYVPVRRKGYWEVELEGIKFGDEELPLENTGAAIDTGTSLIALPTDIAEILNKEIGAEKSWNGQYTVDCSKVPSLPDLTFNFGGKKFPIKGEDYVLGRPLRTNKGDGERLWAQMIEEENENALKGGHGVPLSNYMNAQYYAPITIGTPPQEFGVVLDTGSSNLWVPSVQCSSIACFKYDNSQSSTYKANGSEFAIRYGSGSLEGFVSEDTLEIAGLKVKDQLFAEATKEPGMAFVFGKFTVSFGLGYNTISVNQIPPPFYNMIDQNLLDEKVFSFRLGSSEDDGGECIFGGYDKKWSDEKPIYVPVRRKGYWEVELEGIKFGDEELPLENTGAAIDTGTSLIALPTDIAEILNKEIGAEKSWNGQYTVDCSKVPSLPDLTFNFGGKKFPIKGEDYVLNAGGTCISAFMGMDIPPPMGPIWIIGDAL</sequence>
<dbReference type="Gene3D" id="2.60.40.1960">
    <property type="match status" value="1"/>
</dbReference>
<dbReference type="eggNOG" id="KOG1339">
    <property type="taxonomic scope" value="Eukaryota"/>
</dbReference>
<dbReference type="Gene3D" id="2.40.70.10">
    <property type="entry name" value="Acid Proteases"/>
    <property type="match status" value="4"/>
</dbReference>
<dbReference type="Proteomes" id="UP000006757">
    <property type="component" value="Unassembled WGS sequence"/>
</dbReference>
<dbReference type="GO" id="GO:0005773">
    <property type="term" value="C:vacuole"/>
    <property type="evidence" value="ECO:0007669"/>
    <property type="project" value="UniProtKB-SubCell"/>
</dbReference>
<dbReference type="SUPFAM" id="SSF50630">
    <property type="entry name" value="Acid proteases"/>
    <property type="match status" value="2"/>
</dbReference>
<dbReference type="InterPro" id="IPR001969">
    <property type="entry name" value="Aspartic_peptidase_AS"/>
</dbReference>
<feature type="domain" description="Peptidase A1" evidence="12">
    <location>
        <begin position="236"/>
        <end position="546"/>
    </location>
</feature>
<evidence type="ECO:0000256" key="5">
    <source>
        <dbReference type="ARBA" id="ARBA00022729"/>
    </source>
</evidence>
<comment type="subcellular location">
    <subcellularLocation>
        <location evidence="1">Vacuole</location>
    </subcellularLocation>
</comment>
<evidence type="ECO:0000256" key="11">
    <source>
        <dbReference type="RuleBase" id="RU000454"/>
    </source>
</evidence>
<dbReference type="EMBL" id="AMBO01000227">
    <property type="protein sequence ID" value="EKD04292.1"/>
    <property type="molecule type" value="Genomic_DNA"/>
</dbReference>
<evidence type="ECO:0000256" key="3">
    <source>
        <dbReference type="ARBA" id="ARBA00022554"/>
    </source>
</evidence>
<evidence type="ECO:0000313" key="13">
    <source>
        <dbReference type="EMBL" id="EKD04292.1"/>
    </source>
</evidence>
<name>K1VXR2_TRIAC</name>
<evidence type="ECO:0000256" key="7">
    <source>
        <dbReference type="ARBA" id="ARBA00022801"/>
    </source>
</evidence>
<keyword evidence="14" id="KW-1185">Reference proteome</keyword>
<dbReference type="FunFam" id="2.40.70.10:FF:000036">
    <property type="entry name" value="Vacuolar aspartic protease"/>
    <property type="match status" value="2"/>
</dbReference>
<feature type="active site" evidence="10">
    <location>
        <position position="433"/>
    </location>
</feature>
<dbReference type="Pfam" id="PF00026">
    <property type="entry name" value="Asp"/>
    <property type="match status" value="2"/>
</dbReference>
<dbReference type="STRING" id="1220162.K1VXR2"/>
<keyword evidence="9" id="KW-0325">Glycoprotein</keyword>
<evidence type="ECO:0000256" key="6">
    <source>
        <dbReference type="ARBA" id="ARBA00022750"/>
    </source>
</evidence>
<dbReference type="FunFam" id="2.40.70.10:FF:000002">
    <property type="entry name" value="Vacuolar aspartic proteinase"/>
    <property type="match status" value="1"/>
</dbReference>